<evidence type="ECO:0000256" key="1">
    <source>
        <dbReference type="ARBA" id="ARBA00010617"/>
    </source>
</evidence>
<dbReference type="FunFam" id="1.10.630.10:FF:000018">
    <property type="entry name" value="Cytochrome P450 monooxygenase"/>
    <property type="match status" value="1"/>
</dbReference>
<dbReference type="RefSeq" id="WP_165264181.1">
    <property type="nucleotide sequence ID" value="NZ_JAAKZY010000115.1"/>
</dbReference>
<evidence type="ECO:0000256" key="5">
    <source>
        <dbReference type="ARBA" id="ARBA00023004"/>
    </source>
</evidence>
<evidence type="ECO:0000313" key="8">
    <source>
        <dbReference type="EMBL" id="NGO11755.1"/>
    </source>
</evidence>
<keyword evidence="2 7" id="KW-0349">Heme</keyword>
<keyword evidence="6 7" id="KW-0503">Monooxygenase</keyword>
<dbReference type="EMBL" id="JAAKZY010000115">
    <property type="protein sequence ID" value="NGO11755.1"/>
    <property type="molecule type" value="Genomic_DNA"/>
</dbReference>
<dbReference type="GO" id="GO:0016705">
    <property type="term" value="F:oxidoreductase activity, acting on paired donors, with incorporation or reduction of molecular oxygen"/>
    <property type="evidence" value="ECO:0007669"/>
    <property type="project" value="InterPro"/>
</dbReference>
<evidence type="ECO:0000256" key="4">
    <source>
        <dbReference type="ARBA" id="ARBA00023002"/>
    </source>
</evidence>
<dbReference type="SUPFAM" id="SSF48264">
    <property type="entry name" value="Cytochrome P450"/>
    <property type="match status" value="1"/>
</dbReference>
<keyword evidence="9" id="KW-1185">Reference proteome</keyword>
<gene>
    <name evidence="8" type="ORF">G5C60_30205</name>
</gene>
<dbReference type="PROSITE" id="PS00086">
    <property type="entry name" value="CYTOCHROME_P450"/>
    <property type="match status" value="1"/>
</dbReference>
<dbReference type="InterPro" id="IPR017972">
    <property type="entry name" value="Cyt_P450_CS"/>
</dbReference>
<dbReference type="InterPro" id="IPR001128">
    <property type="entry name" value="Cyt_P450"/>
</dbReference>
<comment type="similarity">
    <text evidence="1 7">Belongs to the cytochrome P450 family.</text>
</comment>
<dbReference type="CDD" id="cd11031">
    <property type="entry name" value="Cyp158A-like"/>
    <property type="match status" value="1"/>
</dbReference>
<dbReference type="AlphaFoldDB" id="A0A6G4VCX5"/>
<reference evidence="8 9" key="1">
    <citation type="submission" date="2020-02" db="EMBL/GenBank/DDBJ databases">
        <title>Whole-genome analyses of novel actinobacteria.</title>
        <authorList>
            <person name="Sahin N."/>
            <person name="Gencbay T."/>
        </authorList>
    </citation>
    <scope>NUCLEOTIDE SEQUENCE [LARGE SCALE GENOMIC DNA]</scope>
    <source>
        <strain evidence="8 9">HC44</strain>
    </source>
</reference>
<proteinExistence type="inferred from homology"/>
<dbReference type="PANTHER" id="PTHR46696">
    <property type="entry name" value="P450, PUTATIVE (EUROFUNG)-RELATED"/>
    <property type="match status" value="1"/>
</dbReference>
<keyword evidence="5 7" id="KW-0408">Iron</keyword>
<accession>A0A6G4VCX5</accession>
<keyword evidence="3 7" id="KW-0479">Metal-binding</keyword>
<comment type="caution">
    <text evidence="8">The sequence shown here is derived from an EMBL/GenBank/DDBJ whole genome shotgun (WGS) entry which is preliminary data.</text>
</comment>
<name>A0A6G4VCX5_9ACTN</name>
<dbReference type="InterPro" id="IPR036396">
    <property type="entry name" value="Cyt_P450_sf"/>
</dbReference>
<dbReference type="GO" id="GO:0020037">
    <property type="term" value="F:heme binding"/>
    <property type="evidence" value="ECO:0007669"/>
    <property type="project" value="InterPro"/>
</dbReference>
<keyword evidence="4 7" id="KW-0560">Oxidoreductase</keyword>
<dbReference type="GO" id="GO:0004497">
    <property type="term" value="F:monooxygenase activity"/>
    <property type="evidence" value="ECO:0007669"/>
    <property type="project" value="UniProtKB-KW"/>
</dbReference>
<dbReference type="PRINTS" id="PR00359">
    <property type="entry name" value="BP450"/>
</dbReference>
<evidence type="ECO:0000313" key="9">
    <source>
        <dbReference type="Proteomes" id="UP000472335"/>
    </source>
</evidence>
<organism evidence="8 9">
    <name type="scientific">Streptomyces scabichelini</name>
    <dbReference type="NCBI Taxonomy" id="2711217"/>
    <lineage>
        <taxon>Bacteria</taxon>
        <taxon>Bacillati</taxon>
        <taxon>Actinomycetota</taxon>
        <taxon>Actinomycetes</taxon>
        <taxon>Kitasatosporales</taxon>
        <taxon>Streptomycetaceae</taxon>
        <taxon>Streptomyces</taxon>
    </lineage>
</organism>
<dbReference type="Pfam" id="PF00067">
    <property type="entry name" value="p450"/>
    <property type="match status" value="1"/>
</dbReference>
<evidence type="ECO:0000256" key="3">
    <source>
        <dbReference type="ARBA" id="ARBA00022723"/>
    </source>
</evidence>
<protein>
    <submittedName>
        <fullName evidence="8">Cytochrome P450</fullName>
    </submittedName>
</protein>
<dbReference type="Proteomes" id="UP000472335">
    <property type="component" value="Unassembled WGS sequence"/>
</dbReference>
<sequence length="404" mass="44517">MSEQTPTSPPPPVRHWPALDLTGVDFDPVLAELMREGPVTRIQLPNGEGWAWLVTRYDDVKLVTNDPRFSRAAVVGRQVTRLAPHFIPQPDAMNFVDKPDHARLRRAVAPAFTTRGIERLRAGAQETLDGMVDAMLRDGPPADLIDRVLAPFPITVICELMGVPAADRENLHTWTQLILSSTQGAKASEQAKRDMEAYFSKLIAGRRDSDGEDVTSLLGAAVGRGDITEDEAMALAGPLQIGGEAVTNNTGQMFFILLTRPDLFDRLRAEPELRPQALDELLRYIPHRNAVGLSRIATEDVVIRGMRIEAGDPVYVSYLAANRDPDVFPDPERIDFDRSPNPHMAFGNGAHYCAGAMLARLEAELIVNTLIDRVPTLRLSVSPAEVPWRRGALIRGPEALPVAW</sequence>
<dbReference type="PANTHER" id="PTHR46696:SF1">
    <property type="entry name" value="CYTOCHROME P450 YJIB-RELATED"/>
    <property type="match status" value="1"/>
</dbReference>
<dbReference type="Gene3D" id="1.10.630.10">
    <property type="entry name" value="Cytochrome P450"/>
    <property type="match status" value="1"/>
</dbReference>
<evidence type="ECO:0000256" key="7">
    <source>
        <dbReference type="RuleBase" id="RU000461"/>
    </source>
</evidence>
<evidence type="ECO:0000256" key="2">
    <source>
        <dbReference type="ARBA" id="ARBA00022617"/>
    </source>
</evidence>
<evidence type="ECO:0000256" key="6">
    <source>
        <dbReference type="ARBA" id="ARBA00023033"/>
    </source>
</evidence>
<dbReference type="InterPro" id="IPR002397">
    <property type="entry name" value="Cyt_P450_B"/>
</dbReference>
<dbReference type="GO" id="GO:0005506">
    <property type="term" value="F:iron ion binding"/>
    <property type="evidence" value="ECO:0007669"/>
    <property type="project" value="InterPro"/>
</dbReference>